<evidence type="ECO:0000313" key="5">
    <source>
        <dbReference type="Proteomes" id="UP000256924"/>
    </source>
</evidence>
<comment type="subcellular location">
    <subcellularLocation>
        <location evidence="1">Cell outer membrane</location>
        <topology evidence="1">Multi-pass membrane protein</topology>
    </subcellularLocation>
</comment>
<dbReference type="InterPro" id="IPR039426">
    <property type="entry name" value="TonB-dep_rcpt-like"/>
</dbReference>
<sequence length="375" mass="41030">MENNSIDKTFNEASKTLEEPATFPGFDKVWAKVEEKLDKKEEKKSKIVPIWLPYGIAASLLIGSGIFYFSNKKDNAEVTQQVIAKNIISENKPSAAISEHVQKADSIIKVNIQKETLPPVTIAAEAPPVAIQAPFPVVSFPPLASPARYEEPVVLERENKIIEDAPKNQNTEVVIAMGIKKEKVSMVNSLNYSSSSEKKKITELNAVADTAEAVYSTNPYDLKESSQEPEILAYNKGYLKAKQPIAGNYQGLANRIGNKEAINSIRGAVPGVNINSISGRQGSGKVDISISCEGSSKANNSPLFVINGKATDSELFKRIDPKKIESIRVFKADTATALFGNQAANGAVLVETKDISRKEKRMLKKLLKKEKLLKK</sequence>
<reference evidence="4 5" key="1">
    <citation type="journal article" date="2004" name="Emerg. Infect. Dis.">
        <title>Amoebae-resisting bacteria isolated from human nasal swabs by amoebal coculture.</title>
        <authorList>
            <person name="Greub G."/>
            <person name="La Scola B."/>
            <person name="Raoult D."/>
        </authorList>
    </citation>
    <scope>NUCLEOTIDE SEQUENCE [LARGE SCALE GENOMIC DNA]</scope>
    <source>
        <strain evidence="4 5">CCUG 51329</strain>
    </source>
</reference>
<evidence type="ECO:0000256" key="2">
    <source>
        <dbReference type="SAM" id="Phobius"/>
    </source>
</evidence>
<proteinExistence type="inferred from homology"/>
<keyword evidence="1" id="KW-0998">Cell outer membrane</keyword>
<organism evidence="4 5">
    <name type="scientific">Candidatus Chryseobacterium massiliense</name>
    <dbReference type="NCBI Taxonomy" id="204089"/>
    <lineage>
        <taxon>Bacteria</taxon>
        <taxon>Pseudomonadati</taxon>
        <taxon>Bacteroidota</taxon>
        <taxon>Flavobacteriia</taxon>
        <taxon>Flavobacteriales</taxon>
        <taxon>Weeksellaceae</taxon>
        <taxon>Chryseobacterium group</taxon>
        <taxon>Chryseobacterium</taxon>
    </lineage>
</organism>
<dbReference type="Pfam" id="PF07715">
    <property type="entry name" value="Plug"/>
    <property type="match status" value="1"/>
</dbReference>
<evidence type="ECO:0000256" key="1">
    <source>
        <dbReference type="PROSITE-ProRule" id="PRU01360"/>
    </source>
</evidence>
<gene>
    <name evidence="4" type="ORF">DRF68_19035</name>
</gene>
<dbReference type="InterPro" id="IPR037066">
    <property type="entry name" value="Plug_dom_sf"/>
</dbReference>
<dbReference type="EMBL" id="QNVU01000061">
    <property type="protein sequence ID" value="REC41214.1"/>
    <property type="molecule type" value="Genomic_DNA"/>
</dbReference>
<keyword evidence="1" id="KW-1134">Transmembrane beta strand</keyword>
<evidence type="ECO:0000259" key="3">
    <source>
        <dbReference type="Pfam" id="PF07715"/>
    </source>
</evidence>
<dbReference type="Proteomes" id="UP000256924">
    <property type="component" value="Unassembled WGS sequence"/>
</dbReference>
<dbReference type="PROSITE" id="PS52016">
    <property type="entry name" value="TONB_DEPENDENT_REC_3"/>
    <property type="match status" value="1"/>
</dbReference>
<keyword evidence="1 2" id="KW-0472">Membrane</keyword>
<evidence type="ECO:0000313" key="4">
    <source>
        <dbReference type="EMBL" id="REC41214.1"/>
    </source>
</evidence>
<name>A0A3D9AIL4_9FLAO</name>
<dbReference type="InterPro" id="IPR012910">
    <property type="entry name" value="Plug_dom"/>
</dbReference>
<keyword evidence="2" id="KW-1133">Transmembrane helix</keyword>
<accession>A0A3D9AIL4</accession>
<feature type="domain" description="TonB-dependent receptor plug" evidence="3">
    <location>
        <begin position="259"/>
        <end position="347"/>
    </location>
</feature>
<dbReference type="AlphaFoldDB" id="A0A3D9AIL4"/>
<protein>
    <recommendedName>
        <fullName evidence="3">TonB-dependent receptor plug domain-containing protein</fullName>
    </recommendedName>
</protein>
<comment type="caution">
    <text evidence="4">The sequence shown here is derived from an EMBL/GenBank/DDBJ whole genome shotgun (WGS) entry which is preliminary data.</text>
</comment>
<dbReference type="RefSeq" id="WP_116099939.1">
    <property type="nucleotide sequence ID" value="NZ_QNVU01000061.1"/>
</dbReference>
<keyword evidence="5" id="KW-1185">Reference proteome</keyword>
<dbReference type="GO" id="GO:0009279">
    <property type="term" value="C:cell outer membrane"/>
    <property type="evidence" value="ECO:0007669"/>
    <property type="project" value="UniProtKB-SubCell"/>
</dbReference>
<dbReference type="Gene3D" id="2.170.130.10">
    <property type="entry name" value="TonB-dependent receptor, plug domain"/>
    <property type="match status" value="1"/>
</dbReference>
<feature type="transmembrane region" description="Helical" evidence="2">
    <location>
        <begin position="47"/>
        <end position="69"/>
    </location>
</feature>
<keyword evidence="1" id="KW-0813">Transport</keyword>
<comment type="similarity">
    <text evidence="1">Belongs to the TonB-dependent receptor family.</text>
</comment>
<dbReference type="SUPFAM" id="SSF56935">
    <property type="entry name" value="Porins"/>
    <property type="match status" value="1"/>
</dbReference>
<keyword evidence="1 2" id="KW-0812">Transmembrane</keyword>